<sequence length="257" mass="28627">MTDTTYCYPPDYSVLINKLGIRDADTLDRAERQITATRVDEGVPTGDFSRSHIQAVHHHIFQDVYAWAGELRTLNISKGGSHFMPHGRLAGGLDHVERLVKGGNFGQGMNHDQFGEYAARVVSDLNYAHPFRDGNGRTQMQVLNQLTERAGFELATERINPTAWITASKVSNMGSDELLRGAITFAIDPERAHTGTKAQEAIASYFDTVNAAIEKLRSPAERASARDQVRSVAKAYETIMDRNTLQKVLNEPRGRER</sequence>
<dbReference type="SUPFAM" id="SSF140931">
    <property type="entry name" value="Fic-like"/>
    <property type="match status" value="1"/>
</dbReference>
<reference evidence="9 10" key="1">
    <citation type="submission" date="2020-06" db="EMBL/GenBank/DDBJ databases">
        <title>Sulfitobacter algicola sp. nov., isolated from green algae.</title>
        <authorList>
            <person name="Wang C."/>
        </authorList>
    </citation>
    <scope>NUCLEOTIDE SEQUENCE [LARGE SCALE GENOMIC DNA]</scope>
    <source>
        <strain evidence="9 10">1151</strain>
    </source>
</reference>
<evidence type="ECO:0000256" key="2">
    <source>
        <dbReference type="ARBA" id="ARBA00022695"/>
    </source>
</evidence>
<evidence type="ECO:0000256" key="7">
    <source>
        <dbReference type="ARBA" id="ARBA00048696"/>
    </source>
</evidence>
<dbReference type="PROSITE" id="PS51459">
    <property type="entry name" value="FIDO"/>
    <property type="match status" value="1"/>
</dbReference>
<evidence type="ECO:0000313" key="9">
    <source>
        <dbReference type="EMBL" id="NSX56875.1"/>
    </source>
</evidence>
<gene>
    <name evidence="9" type="ORF">HRQ87_19005</name>
</gene>
<evidence type="ECO:0000259" key="8">
    <source>
        <dbReference type="PROSITE" id="PS51459"/>
    </source>
</evidence>
<protein>
    <recommendedName>
        <fullName evidence="5">protein adenylyltransferase</fullName>
        <ecNumber evidence="5">2.7.7.108</ecNumber>
    </recommendedName>
</protein>
<dbReference type="PANTHER" id="PTHR39560:SF1">
    <property type="entry name" value="PROTEIN ADENYLYLTRANSFERASE FIC-RELATED"/>
    <property type="match status" value="1"/>
</dbReference>
<dbReference type="PANTHER" id="PTHR39560">
    <property type="entry name" value="PROTEIN ADENYLYLTRANSFERASE FIC-RELATED"/>
    <property type="match status" value="1"/>
</dbReference>
<evidence type="ECO:0000256" key="6">
    <source>
        <dbReference type="ARBA" id="ARBA00047939"/>
    </source>
</evidence>
<dbReference type="EC" id="2.7.7.108" evidence="5"/>
<dbReference type="Gene3D" id="1.10.3290.10">
    <property type="entry name" value="Fido-like domain"/>
    <property type="match status" value="1"/>
</dbReference>
<comment type="catalytic activity">
    <reaction evidence="7">
        <text>L-tyrosyl-[protein] + ATP = O-(5'-adenylyl)-L-tyrosyl-[protein] + diphosphate</text>
        <dbReference type="Rhea" id="RHEA:54288"/>
        <dbReference type="Rhea" id="RHEA-COMP:10136"/>
        <dbReference type="Rhea" id="RHEA-COMP:13846"/>
        <dbReference type="ChEBI" id="CHEBI:30616"/>
        <dbReference type="ChEBI" id="CHEBI:33019"/>
        <dbReference type="ChEBI" id="CHEBI:46858"/>
        <dbReference type="ChEBI" id="CHEBI:83624"/>
        <dbReference type="EC" id="2.7.7.108"/>
    </reaction>
</comment>
<organism evidence="9 10">
    <name type="scientific">Parasulfitobacter algicola</name>
    <dbReference type="NCBI Taxonomy" id="2614809"/>
    <lineage>
        <taxon>Bacteria</taxon>
        <taxon>Pseudomonadati</taxon>
        <taxon>Pseudomonadota</taxon>
        <taxon>Alphaproteobacteria</taxon>
        <taxon>Rhodobacterales</taxon>
        <taxon>Roseobacteraceae</taxon>
        <taxon>Parasulfitobacter</taxon>
    </lineage>
</organism>
<evidence type="ECO:0000256" key="5">
    <source>
        <dbReference type="ARBA" id="ARBA00034531"/>
    </source>
</evidence>
<evidence type="ECO:0000256" key="3">
    <source>
        <dbReference type="ARBA" id="ARBA00022741"/>
    </source>
</evidence>
<dbReference type="Proteomes" id="UP000777935">
    <property type="component" value="Unassembled WGS sequence"/>
</dbReference>
<dbReference type="RefSeq" id="WP_174140027.1">
    <property type="nucleotide sequence ID" value="NZ_JABUFE010000022.1"/>
</dbReference>
<name>A0ABX2IZM4_9RHOB</name>
<keyword evidence="2" id="KW-0548">Nucleotidyltransferase</keyword>
<keyword evidence="4" id="KW-0067">ATP-binding</keyword>
<evidence type="ECO:0000256" key="1">
    <source>
        <dbReference type="ARBA" id="ARBA00022679"/>
    </source>
</evidence>
<dbReference type="Pfam" id="PF02661">
    <property type="entry name" value="Fic"/>
    <property type="match status" value="1"/>
</dbReference>
<evidence type="ECO:0000256" key="4">
    <source>
        <dbReference type="ARBA" id="ARBA00022840"/>
    </source>
</evidence>
<dbReference type="InterPro" id="IPR036597">
    <property type="entry name" value="Fido-like_dom_sf"/>
</dbReference>
<comment type="caution">
    <text evidence="9">The sequence shown here is derived from an EMBL/GenBank/DDBJ whole genome shotgun (WGS) entry which is preliminary data.</text>
</comment>
<evidence type="ECO:0000313" key="10">
    <source>
        <dbReference type="Proteomes" id="UP000777935"/>
    </source>
</evidence>
<keyword evidence="10" id="KW-1185">Reference proteome</keyword>
<comment type="catalytic activity">
    <reaction evidence="6">
        <text>L-threonyl-[protein] + ATP = 3-O-(5'-adenylyl)-L-threonyl-[protein] + diphosphate</text>
        <dbReference type="Rhea" id="RHEA:54292"/>
        <dbReference type="Rhea" id="RHEA-COMP:11060"/>
        <dbReference type="Rhea" id="RHEA-COMP:13847"/>
        <dbReference type="ChEBI" id="CHEBI:30013"/>
        <dbReference type="ChEBI" id="CHEBI:30616"/>
        <dbReference type="ChEBI" id="CHEBI:33019"/>
        <dbReference type="ChEBI" id="CHEBI:138113"/>
        <dbReference type="EC" id="2.7.7.108"/>
    </reaction>
</comment>
<dbReference type="EMBL" id="JABUFE010000022">
    <property type="protein sequence ID" value="NSX56875.1"/>
    <property type="molecule type" value="Genomic_DNA"/>
</dbReference>
<dbReference type="InterPro" id="IPR003812">
    <property type="entry name" value="Fido"/>
</dbReference>
<accession>A0ABX2IZM4</accession>
<keyword evidence="3" id="KW-0547">Nucleotide-binding</keyword>
<keyword evidence="1" id="KW-0808">Transferase</keyword>
<proteinExistence type="predicted"/>
<feature type="domain" description="Fido" evidence="8">
    <location>
        <begin position="48"/>
        <end position="188"/>
    </location>
</feature>